<dbReference type="PANTHER" id="PTHR14969:SF13">
    <property type="entry name" value="AT30094P"/>
    <property type="match status" value="1"/>
</dbReference>
<dbReference type="SUPFAM" id="SSF48317">
    <property type="entry name" value="Acid phosphatase/Vanadium-dependent haloperoxidase"/>
    <property type="match status" value="1"/>
</dbReference>
<feature type="transmembrane region" description="Helical" evidence="1">
    <location>
        <begin position="146"/>
        <end position="163"/>
    </location>
</feature>
<evidence type="ECO:0000256" key="1">
    <source>
        <dbReference type="SAM" id="Phobius"/>
    </source>
</evidence>
<keyword evidence="1" id="KW-1133">Transmembrane helix</keyword>
<feature type="transmembrane region" description="Helical" evidence="1">
    <location>
        <begin position="77"/>
        <end position="95"/>
    </location>
</feature>
<keyword evidence="1" id="KW-0812">Transmembrane</keyword>
<accession>A0A7H8QBP8</accession>
<proteinExistence type="predicted"/>
<dbReference type="Proteomes" id="UP000509222">
    <property type="component" value="Chromosome"/>
</dbReference>
<gene>
    <name evidence="3" type="ORF">HF394_09415</name>
</gene>
<sequence>MKRLLYLLGIIALIGFIGIGFTFADGTFGEVDRQAADLLTGIGLLDVLSVLADEAVVFIVGIAMIVYLWLRRRDYRGMLFVFLTVGAGRALNQGLKEVYQRERPDFSHGLDSYGFPSWHAMGAVLYLLTAAYFLVGSLGSRTAQGLVWLAAAGLAIAIGLSRVSGGEQYFSDVLAGWCAGFALFAAVTFWYEMRERSFKRAHTQ</sequence>
<dbReference type="EMBL" id="CP051177">
    <property type="protein sequence ID" value="QKX50785.1"/>
    <property type="molecule type" value="Genomic_DNA"/>
</dbReference>
<dbReference type="RefSeq" id="WP_176294467.1">
    <property type="nucleotide sequence ID" value="NZ_CP051177.1"/>
</dbReference>
<dbReference type="CDD" id="cd03392">
    <property type="entry name" value="PAP2_like_2"/>
    <property type="match status" value="1"/>
</dbReference>
<feature type="domain" description="Phosphatidic acid phosphatase type 2/haloperoxidase" evidence="2">
    <location>
        <begin position="77"/>
        <end position="188"/>
    </location>
</feature>
<feature type="transmembrane region" description="Helical" evidence="1">
    <location>
        <begin position="169"/>
        <end position="191"/>
    </location>
</feature>
<dbReference type="InterPro" id="IPR036938">
    <property type="entry name" value="PAP2/HPO_sf"/>
</dbReference>
<dbReference type="SMART" id="SM00014">
    <property type="entry name" value="acidPPc"/>
    <property type="match status" value="1"/>
</dbReference>
<protein>
    <submittedName>
        <fullName evidence="3">Phosphatase PAP2 family protein</fullName>
    </submittedName>
</protein>
<dbReference type="AlphaFoldDB" id="A0A7H8QBP8"/>
<evidence type="ECO:0000313" key="4">
    <source>
        <dbReference type="Proteomes" id="UP000509222"/>
    </source>
</evidence>
<keyword evidence="1" id="KW-0472">Membrane</keyword>
<dbReference type="Pfam" id="PF01569">
    <property type="entry name" value="PAP2"/>
    <property type="match status" value="1"/>
</dbReference>
<name>A0A7H8QBP8_9BACL</name>
<evidence type="ECO:0000259" key="2">
    <source>
        <dbReference type="SMART" id="SM00014"/>
    </source>
</evidence>
<organism evidence="3 4">
    <name type="scientific">Planococcus glaciei</name>
    <dbReference type="NCBI Taxonomy" id="459472"/>
    <lineage>
        <taxon>Bacteria</taxon>
        <taxon>Bacillati</taxon>
        <taxon>Bacillota</taxon>
        <taxon>Bacilli</taxon>
        <taxon>Bacillales</taxon>
        <taxon>Caryophanaceae</taxon>
        <taxon>Planococcus</taxon>
    </lineage>
</organism>
<feature type="transmembrane region" description="Helical" evidence="1">
    <location>
        <begin position="115"/>
        <end position="134"/>
    </location>
</feature>
<keyword evidence="4" id="KW-1185">Reference proteome</keyword>
<dbReference type="PANTHER" id="PTHR14969">
    <property type="entry name" value="SPHINGOSINE-1-PHOSPHATE PHOSPHOHYDROLASE"/>
    <property type="match status" value="1"/>
</dbReference>
<evidence type="ECO:0000313" key="3">
    <source>
        <dbReference type="EMBL" id="QKX50785.1"/>
    </source>
</evidence>
<dbReference type="Gene3D" id="1.20.144.10">
    <property type="entry name" value="Phosphatidic acid phosphatase type 2/haloperoxidase"/>
    <property type="match status" value="2"/>
</dbReference>
<feature type="transmembrane region" description="Helical" evidence="1">
    <location>
        <begin position="48"/>
        <end position="70"/>
    </location>
</feature>
<reference evidence="4" key="2">
    <citation type="submission" date="2020-06" db="EMBL/GenBank/DDBJ databases">
        <title>Isolation of Planomicrobium glaciei.</title>
        <authorList>
            <person name="Malisova L."/>
            <person name="Safrankova R."/>
            <person name="Jakubu V."/>
            <person name="Spanelova P."/>
        </authorList>
    </citation>
    <scope>NUCLEOTIDE SEQUENCE [LARGE SCALE GENOMIC DNA]</scope>
    <source>
        <strain evidence="4">NRL-ATB46093</strain>
    </source>
</reference>
<dbReference type="InterPro" id="IPR000326">
    <property type="entry name" value="PAP2/HPO"/>
</dbReference>
<reference evidence="3 4" key="1">
    <citation type="submission" date="2020-04" db="EMBL/GenBank/DDBJ databases">
        <authorList>
            <person name="Pajer P."/>
            <person name="Broz P."/>
        </authorList>
    </citation>
    <scope>NUCLEOTIDE SEQUENCE [LARGE SCALE GENOMIC DNA]</scope>
    <source>
        <strain evidence="4">NRL-ATB46093</strain>
    </source>
</reference>